<comment type="caution">
    <text evidence="7">The sequence shown here is derived from an EMBL/GenBank/DDBJ whole genome shotgun (WGS) entry which is preliminary data.</text>
</comment>
<keyword evidence="5" id="KW-0128">Catecholamine metabolism</keyword>
<evidence type="ECO:0000256" key="4">
    <source>
        <dbReference type="ARBA" id="ARBA00022691"/>
    </source>
</evidence>
<dbReference type="Gene3D" id="3.40.50.150">
    <property type="entry name" value="Vaccinia Virus protein VP39"/>
    <property type="match status" value="1"/>
</dbReference>
<keyword evidence="2" id="KW-0489">Methyltransferase</keyword>
<dbReference type="Proteomes" id="UP001140453">
    <property type="component" value="Unassembled WGS sequence"/>
</dbReference>
<dbReference type="OrthoDB" id="186626at2759"/>
<reference evidence="7" key="1">
    <citation type="submission" date="2022-10" db="EMBL/GenBank/DDBJ databases">
        <title>Tapping the CABI collections for fungal endophytes: first genome assemblies for Collariella, Neodidymelliopsis, Ascochyta clinopodiicola, Didymella pomorum, Didymosphaeria variabile, Neocosmospora piperis and Neocucurbitaria cava.</title>
        <authorList>
            <person name="Hill R."/>
        </authorList>
    </citation>
    <scope>NUCLEOTIDE SEQUENCE</scope>
    <source>
        <strain evidence="7">IMI 355082</strain>
    </source>
</reference>
<dbReference type="Pfam" id="PF01596">
    <property type="entry name" value="Methyltransf_3"/>
    <property type="match status" value="1"/>
</dbReference>
<accession>A0A9W9CZL4</accession>
<keyword evidence="8" id="KW-1185">Reference proteome</keyword>
<dbReference type="InterPro" id="IPR029063">
    <property type="entry name" value="SAM-dependent_MTases_sf"/>
</dbReference>
<organism evidence="7 8">
    <name type="scientific">Gnomoniopsis smithogilvyi</name>
    <dbReference type="NCBI Taxonomy" id="1191159"/>
    <lineage>
        <taxon>Eukaryota</taxon>
        <taxon>Fungi</taxon>
        <taxon>Dikarya</taxon>
        <taxon>Ascomycota</taxon>
        <taxon>Pezizomycotina</taxon>
        <taxon>Sordariomycetes</taxon>
        <taxon>Sordariomycetidae</taxon>
        <taxon>Diaporthales</taxon>
        <taxon>Gnomoniaceae</taxon>
        <taxon>Gnomoniopsis</taxon>
    </lineage>
</organism>
<evidence type="ECO:0000256" key="6">
    <source>
        <dbReference type="ARBA" id="ARBA00023453"/>
    </source>
</evidence>
<keyword evidence="3" id="KW-0808">Transferase</keyword>
<dbReference type="GO" id="GO:0032259">
    <property type="term" value="P:methylation"/>
    <property type="evidence" value="ECO:0007669"/>
    <property type="project" value="UniProtKB-KW"/>
</dbReference>
<evidence type="ECO:0000256" key="5">
    <source>
        <dbReference type="ARBA" id="ARBA00022939"/>
    </source>
</evidence>
<dbReference type="GO" id="GO:0008171">
    <property type="term" value="F:O-methyltransferase activity"/>
    <property type="evidence" value="ECO:0007669"/>
    <property type="project" value="InterPro"/>
</dbReference>
<dbReference type="EC" id="2.1.1.6" evidence="1"/>
<dbReference type="GO" id="GO:0006584">
    <property type="term" value="P:catecholamine metabolic process"/>
    <property type="evidence" value="ECO:0007669"/>
    <property type="project" value="UniProtKB-KW"/>
</dbReference>
<dbReference type="PROSITE" id="PS51682">
    <property type="entry name" value="SAM_OMT_I"/>
    <property type="match status" value="1"/>
</dbReference>
<evidence type="ECO:0000256" key="2">
    <source>
        <dbReference type="ARBA" id="ARBA00022603"/>
    </source>
</evidence>
<name>A0A9W9CZL4_9PEZI</name>
<dbReference type="PANTHER" id="PTHR43836:SF2">
    <property type="entry name" value="CATECHOL O-METHYLTRANSFERASE 1-RELATED"/>
    <property type="match status" value="1"/>
</dbReference>
<evidence type="ECO:0000256" key="3">
    <source>
        <dbReference type="ARBA" id="ARBA00022679"/>
    </source>
</evidence>
<evidence type="ECO:0000256" key="1">
    <source>
        <dbReference type="ARBA" id="ARBA00012880"/>
    </source>
</evidence>
<evidence type="ECO:0000313" key="8">
    <source>
        <dbReference type="Proteomes" id="UP001140453"/>
    </source>
</evidence>
<evidence type="ECO:0000313" key="7">
    <source>
        <dbReference type="EMBL" id="KAJ4393927.1"/>
    </source>
</evidence>
<dbReference type="AlphaFoldDB" id="A0A9W9CZL4"/>
<dbReference type="InterPro" id="IPR002935">
    <property type="entry name" value="SAM_O-MeTrfase"/>
</dbReference>
<sequence length="242" mass="27032">MVQKYPSLKKFDDMGDDYVEFGDGREARVFSYFQSHPSFQSLRGNPAKILALMDEFSAQEDFLISIGPNKQQILDDIITTKKPTVLVELGGYIGYSAILFADAMSRTGVQDPVVWSLEASQEYADIANKFVDLAGLSHMVKIIVGPAEQSLRQLQADGVWSKGIDVLFLDHVEDLYEHDLKVCEKLDLLRPGTVVLADNALRPGAPDYVKYVRAHPRLDSHGIKSLIIPGELEDEIEYTVVK</sequence>
<comment type="similarity">
    <text evidence="6">Belongs to the class I-like SAM-binding methyltransferase superfamily. Cation-dependent O-methyltransferase family.</text>
</comment>
<keyword evidence="4" id="KW-0949">S-adenosyl-L-methionine</keyword>
<dbReference type="SUPFAM" id="SSF53335">
    <property type="entry name" value="S-adenosyl-L-methionine-dependent methyltransferases"/>
    <property type="match status" value="1"/>
</dbReference>
<protein>
    <recommendedName>
        <fullName evidence="1">catechol O-methyltransferase</fullName>
        <ecNumber evidence="1">2.1.1.6</ecNumber>
    </recommendedName>
</protein>
<dbReference type="EMBL" id="JAPEVB010000002">
    <property type="protein sequence ID" value="KAJ4393927.1"/>
    <property type="molecule type" value="Genomic_DNA"/>
</dbReference>
<gene>
    <name evidence="7" type="ORF">N0V93_003144</name>
</gene>
<dbReference type="PANTHER" id="PTHR43836">
    <property type="entry name" value="CATECHOL O-METHYLTRANSFERASE 1-RELATED"/>
    <property type="match status" value="1"/>
</dbReference>
<proteinExistence type="inferred from homology"/>